<proteinExistence type="predicted"/>
<organism evidence="1 2">
    <name type="scientific">Petrolisthes manimaculis</name>
    <dbReference type="NCBI Taxonomy" id="1843537"/>
    <lineage>
        <taxon>Eukaryota</taxon>
        <taxon>Metazoa</taxon>
        <taxon>Ecdysozoa</taxon>
        <taxon>Arthropoda</taxon>
        <taxon>Crustacea</taxon>
        <taxon>Multicrustacea</taxon>
        <taxon>Malacostraca</taxon>
        <taxon>Eumalacostraca</taxon>
        <taxon>Eucarida</taxon>
        <taxon>Decapoda</taxon>
        <taxon>Pleocyemata</taxon>
        <taxon>Anomura</taxon>
        <taxon>Galatheoidea</taxon>
        <taxon>Porcellanidae</taxon>
        <taxon>Petrolisthes</taxon>
    </lineage>
</organism>
<accession>A0AAE1P1M1</accession>
<name>A0AAE1P1M1_9EUCA</name>
<evidence type="ECO:0000313" key="1">
    <source>
        <dbReference type="EMBL" id="KAK4300465.1"/>
    </source>
</evidence>
<keyword evidence="2" id="KW-1185">Reference proteome</keyword>
<evidence type="ECO:0000313" key="2">
    <source>
        <dbReference type="Proteomes" id="UP001292094"/>
    </source>
</evidence>
<dbReference type="EMBL" id="JAWZYT010003050">
    <property type="protein sequence ID" value="KAK4300465.1"/>
    <property type="molecule type" value="Genomic_DNA"/>
</dbReference>
<dbReference type="Proteomes" id="UP001292094">
    <property type="component" value="Unassembled WGS sequence"/>
</dbReference>
<sequence>MGGEKVRVEGKGEEKILWLRGSEEMRLRLRGSEEMRLGLRGSEERRLNVSGDGNGGQCMRCRPPVSPLKTRRHSAQVSHCQPCVAPSKDEKQYLILGSVVSKLGGGSRFSSPVQ</sequence>
<protein>
    <submittedName>
        <fullName evidence="1">Uncharacterized protein</fullName>
    </submittedName>
</protein>
<comment type="caution">
    <text evidence="1">The sequence shown here is derived from an EMBL/GenBank/DDBJ whole genome shotgun (WGS) entry which is preliminary data.</text>
</comment>
<dbReference type="AlphaFoldDB" id="A0AAE1P1M1"/>
<gene>
    <name evidence="1" type="ORF">Pmani_027334</name>
</gene>
<reference evidence="1" key="1">
    <citation type="submission" date="2023-11" db="EMBL/GenBank/DDBJ databases">
        <title>Genome assemblies of two species of porcelain crab, Petrolisthes cinctipes and Petrolisthes manimaculis (Anomura: Porcellanidae).</title>
        <authorList>
            <person name="Angst P."/>
        </authorList>
    </citation>
    <scope>NUCLEOTIDE SEQUENCE</scope>
    <source>
        <strain evidence="1">PB745_02</strain>
        <tissue evidence="1">Gill</tissue>
    </source>
</reference>